<dbReference type="Gene3D" id="3.40.630.30">
    <property type="match status" value="1"/>
</dbReference>
<evidence type="ECO:0000313" key="4">
    <source>
        <dbReference type="Proteomes" id="UP000663828"/>
    </source>
</evidence>
<dbReference type="CDD" id="cd04301">
    <property type="entry name" value="NAT_SF"/>
    <property type="match status" value="1"/>
</dbReference>
<comment type="caution">
    <text evidence="3">The sequence shown here is derived from an EMBL/GenBank/DDBJ whole genome shotgun (WGS) entry which is preliminary data.</text>
</comment>
<protein>
    <recommendedName>
        <fullName evidence="1">N-acetyltransferase domain-containing protein</fullName>
    </recommendedName>
</protein>
<sequence>MVDTNEDSSIIYRSIKQDEHDQALNLWYSVFEEAKPGCFERDFTNEGSPTREEDDTIGAWHNGKLVSAIHIRRVQLQSRDENNVKYLCGGMSNVATLPDYRNQGISRNLLRMGIKQMEKENKFDLSILGTGICKHYSVLGWEQMNVPTVMIIEWKNFDKIIDNTQWYATSEIIHREKQLLLDIYTKSPREYQFDRSSSTFLEHFVGWNWQLEKDIIYIYRENQLGYIVIGKAEDIDNIYISEWRAPNVDVEQKLFSVAVQEIQRRQKQQTNNIRVHGLPQHMTLNEFEQWAGKINIEYENDMMIRNVQLPHEIFEKMKFAYSNGSATFWQGDMF</sequence>
<name>A0A815LP05_ADIRI</name>
<dbReference type="EMBL" id="CAJNOJ010000336">
    <property type="protein sequence ID" value="CAF1405760.1"/>
    <property type="molecule type" value="Genomic_DNA"/>
</dbReference>
<dbReference type="InterPro" id="IPR000182">
    <property type="entry name" value="GNAT_dom"/>
</dbReference>
<dbReference type="Proteomes" id="UP000663852">
    <property type="component" value="Unassembled WGS sequence"/>
</dbReference>
<dbReference type="OrthoDB" id="9988343at2759"/>
<accession>A0A815LP05</accession>
<dbReference type="Proteomes" id="UP000663828">
    <property type="component" value="Unassembled WGS sequence"/>
</dbReference>
<evidence type="ECO:0000313" key="2">
    <source>
        <dbReference type="EMBL" id="CAF1105617.1"/>
    </source>
</evidence>
<reference evidence="3" key="1">
    <citation type="submission" date="2021-02" db="EMBL/GenBank/DDBJ databases">
        <authorList>
            <person name="Nowell W R."/>
        </authorList>
    </citation>
    <scope>NUCLEOTIDE SEQUENCE</scope>
</reference>
<organism evidence="3 5">
    <name type="scientific">Adineta ricciae</name>
    <name type="common">Rotifer</name>
    <dbReference type="NCBI Taxonomy" id="249248"/>
    <lineage>
        <taxon>Eukaryota</taxon>
        <taxon>Metazoa</taxon>
        <taxon>Spiralia</taxon>
        <taxon>Gnathifera</taxon>
        <taxon>Rotifera</taxon>
        <taxon>Eurotatoria</taxon>
        <taxon>Bdelloidea</taxon>
        <taxon>Adinetida</taxon>
        <taxon>Adinetidae</taxon>
        <taxon>Adineta</taxon>
    </lineage>
</organism>
<evidence type="ECO:0000313" key="3">
    <source>
        <dbReference type="EMBL" id="CAF1405760.1"/>
    </source>
</evidence>
<gene>
    <name evidence="3" type="ORF">EDS130_LOCUS36345</name>
    <name evidence="2" type="ORF">XAT740_LOCUS18591</name>
</gene>
<keyword evidence="4" id="KW-1185">Reference proteome</keyword>
<dbReference type="GO" id="GO:0016747">
    <property type="term" value="F:acyltransferase activity, transferring groups other than amino-acyl groups"/>
    <property type="evidence" value="ECO:0007669"/>
    <property type="project" value="InterPro"/>
</dbReference>
<dbReference type="Pfam" id="PF13527">
    <property type="entry name" value="Acetyltransf_9"/>
    <property type="match status" value="1"/>
</dbReference>
<evidence type="ECO:0000313" key="5">
    <source>
        <dbReference type="Proteomes" id="UP000663852"/>
    </source>
</evidence>
<dbReference type="InterPro" id="IPR016181">
    <property type="entry name" value="Acyl_CoA_acyltransferase"/>
</dbReference>
<proteinExistence type="predicted"/>
<dbReference type="PROSITE" id="PS51186">
    <property type="entry name" value="GNAT"/>
    <property type="match status" value="1"/>
</dbReference>
<feature type="domain" description="N-acetyltransferase" evidence="1">
    <location>
        <begin position="10"/>
        <end position="158"/>
    </location>
</feature>
<evidence type="ECO:0000259" key="1">
    <source>
        <dbReference type="PROSITE" id="PS51186"/>
    </source>
</evidence>
<dbReference type="SUPFAM" id="SSF55729">
    <property type="entry name" value="Acyl-CoA N-acyltransferases (Nat)"/>
    <property type="match status" value="1"/>
</dbReference>
<dbReference type="EMBL" id="CAJNOR010001245">
    <property type="protein sequence ID" value="CAF1105617.1"/>
    <property type="molecule type" value="Genomic_DNA"/>
</dbReference>
<dbReference type="AlphaFoldDB" id="A0A815LP05"/>